<reference evidence="3" key="1">
    <citation type="journal article" date="2023" name="Mol. Biol. Evol.">
        <title>Third-Generation Sequencing Reveals the Adaptive Role of the Epigenome in Three Deep-Sea Polychaetes.</title>
        <authorList>
            <person name="Perez M."/>
            <person name="Aroh O."/>
            <person name="Sun Y."/>
            <person name="Lan Y."/>
            <person name="Juniper S.K."/>
            <person name="Young C.R."/>
            <person name="Angers B."/>
            <person name="Qian P.Y."/>
        </authorList>
    </citation>
    <scope>NUCLEOTIDE SEQUENCE</scope>
    <source>
        <strain evidence="3">P08H-3</strain>
    </source>
</reference>
<comment type="caution">
    <text evidence="3">The sequence shown here is derived from an EMBL/GenBank/DDBJ whole genome shotgun (WGS) entry which is preliminary data.</text>
</comment>
<evidence type="ECO:0000259" key="2">
    <source>
        <dbReference type="PROSITE" id="PS50181"/>
    </source>
</evidence>
<feature type="compositionally biased region" description="Acidic residues" evidence="1">
    <location>
        <begin position="916"/>
        <end position="934"/>
    </location>
</feature>
<evidence type="ECO:0000313" key="4">
    <source>
        <dbReference type="Proteomes" id="UP001208570"/>
    </source>
</evidence>
<protein>
    <recommendedName>
        <fullName evidence="2">F-box domain-containing protein</fullName>
    </recommendedName>
</protein>
<accession>A0AAD9MVW9</accession>
<feature type="region of interest" description="Disordered" evidence="1">
    <location>
        <begin position="30"/>
        <end position="49"/>
    </location>
</feature>
<feature type="region of interest" description="Disordered" evidence="1">
    <location>
        <begin position="174"/>
        <end position="193"/>
    </location>
</feature>
<organism evidence="3 4">
    <name type="scientific">Paralvinella palmiformis</name>
    <dbReference type="NCBI Taxonomy" id="53620"/>
    <lineage>
        <taxon>Eukaryota</taxon>
        <taxon>Metazoa</taxon>
        <taxon>Spiralia</taxon>
        <taxon>Lophotrochozoa</taxon>
        <taxon>Annelida</taxon>
        <taxon>Polychaeta</taxon>
        <taxon>Sedentaria</taxon>
        <taxon>Canalipalpata</taxon>
        <taxon>Terebellida</taxon>
        <taxon>Terebelliformia</taxon>
        <taxon>Alvinellidae</taxon>
        <taxon>Paralvinella</taxon>
    </lineage>
</organism>
<feature type="compositionally biased region" description="Polar residues" evidence="1">
    <location>
        <begin position="846"/>
        <end position="867"/>
    </location>
</feature>
<sequence>MEVEIDETVCGPLCQHPSCWESHKRLYKGRPRHAAKTQPPTSPDEQSLPTQNIVNLLDAYGEDHYDYSPPKRINRRAFSNSSSATALYSNRPPSRDSYPKMKTPMVTPASLLQSSSVNIGETTPQQLEAPVTTVNKVEVQEVFDLDDLRSDWHDTFVARQYYVWVPNPNASKEKAKQTKSIKQSSEVTDSHSSVLPKDMTETMIPRHVSWERNTSKMRRNIGSPKTPQQGLHLPNRSAYSTRTPKEYYGIYELLDLPRDVLVKVLRLIDRRDLVDREHLIDALVKVFPQLEHQNSSLSMAYGDVLQQSKLQLHDDRPHKPHLNHIDLDLLPTKQMYIMDVGSHGQSQYVHIPSELLRRPLSPLGSHRLTPLKPNVEVATRELSQKHPLPSITGNMGSQPEKKSPRTIKMAPVSLGLPQLPSGVKITRPFAYNQKYLDLTLGPMTQPSLFEPVPLPQKPAISPHQDQAYSPAASDRASSIVVTMPSVPTEHTEPDIGGVSPLKNREVTTQMSAVGDLDDTDSGSIQVQDAIGKNQPLHAVSPSYSTNVPNAPAGTPAMRQSGSFIKDLNEGSPSPTKLYMDVYGSPLGVVPPVGVSAILKPISTPETQAGGLDTIRESEPDEQVPQPADYRLRSELPKSRRSVRFAADVPRQPPSTPNSSNQNEALLHYQQQIGHPALGNGSVSNNPSETTPDILTLHDDKMVPSSLPPSRDTRTTSAETWPQVNEEAFNRTPTPPISVRSLCTPADPDQSMAAQYDAKSELSDMTSLMQHSRESSFHSTKKASIMRERVGESPGPPPPSPEPKDGQDPIYQMAPLGRDDDGSDVIDELADSESGVTISAKPPSNLDDVSTIQTPATPQRIDTGNEAITKSRDHIPEVSTSEEGKSLPAVDSPYEKRQEPVDGTEDESDLKPSETPVADDDGDDDDDNDDNDDMEISSTKPQQPALPWLHLDHFEANDDTFKAELEHELSRLSEEQDQQENDDEK</sequence>
<feature type="compositionally biased region" description="Polar residues" evidence="1">
    <location>
        <begin position="178"/>
        <end position="193"/>
    </location>
</feature>
<dbReference type="InterPro" id="IPR001810">
    <property type="entry name" value="F-box_dom"/>
</dbReference>
<dbReference type="Proteomes" id="UP001208570">
    <property type="component" value="Unassembled WGS sequence"/>
</dbReference>
<feature type="compositionally biased region" description="Polar residues" evidence="1">
    <location>
        <begin position="680"/>
        <end position="692"/>
    </location>
</feature>
<feature type="compositionally biased region" description="Acidic residues" evidence="1">
    <location>
        <begin position="820"/>
        <end position="830"/>
    </location>
</feature>
<dbReference type="InterPro" id="IPR029134">
    <property type="entry name" value="DUF4647"/>
</dbReference>
<feature type="region of interest" description="Disordered" evidence="1">
    <location>
        <begin position="601"/>
        <end position="661"/>
    </location>
</feature>
<dbReference type="AlphaFoldDB" id="A0AAD9MVW9"/>
<gene>
    <name evidence="3" type="ORF">LSH36_538g01025</name>
</gene>
<keyword evidence="4" id="KW-1185">Reference proteome</keyword>
<dbReference type="PANTHER" id="PTHR36130">
    <property type="entry name" value="RIKEN CDNA 4933430I17 GENE"/>
    <property type="match status" value="1"/>
</dbReference>
<evidence type="ECO:0000313" key="3">
    <source>
        <dbReference type="EMBL" id="KAK2147742.1"/>
    </source>
</evidence>
<feature type="domain" description="F-box" evidence="2">
    <location>
        <begin position="250"/>
        <end position="274"/>
    </location>
</feature>
<feature type="compositionally biased region" description="Basic and acidic residues" evidence="1">
    <location>
        <begin position="949"/>
        <end position="973"/>
    </location>
</feature>
<dbReference type="PROSITE" id="PS50181">
    <property type="entry name" value="FBOX"/>
    <property type="match status" value="1"/>
</dbReference>
<feature type="region of interest" description="Disordered" evidence="1">
    <location>
        <begin position="674"/>
        <end position="984"/>
    </location>
</feature>
<feature type="compositionally biased region" description="Polar residues" evidence="1">
    <location>
        <begin position="81"/>
        <end position="92"/>
    </location>
</feature>
<evidence type="ECO:0000256" key="1">
    <source>
        <dbReference type="SAM" id="MobiDB-lite"/>
    </source>
</evidence>
<proteinExistence type="predicted"/>
<dbReference type="PANTHER" id="PTHR36130:SF1">
    <property type="entry name" value="RIKEN CDNA 4933430I17 GENE"/>
    <property type="match status" value="1"/>
</dbReference>
<feature type="region of interest" description="Disordered" evidence="1">
    <location>
        <begin position="81"/>
        <end position="102"/>
    </location>
</feature>
<name>A0AAD9MVW9_9ANNE</name>
<feature type="region of interest" description="Disordered" evidence="1">
    <location>
        <begin position="218"/>
        <end position="237"/>
    </location>
</feature>
<dbReference type="EMBL" id="JAODUP010000538">
    <property type="protein sequence ID" value="KAK2147742.1"/>
    <property type="molecule type" value="Genomic_DNA"/>
</dbReference>
<feature type="compositionally biased region" description="Acidic residues" evidence="1">
    <location>
        <begin position="974"/>
        <end position="984"/>
    </location>
</feature>